<keyword evidence="4" id="KW-1185">Reference proteome</keyword>
<evidence type="ECO:0000259" key="2">
    <source>
        <dbReference type="Pfam" id="PF01243"/>
    </source>
</evidence>
<dbReference type="Pfam" id="PF01243">
    <property type="entry name" value="PNPOx_N"/>
    <property type="match status" value="1"/>
</dbReference>
<evidence type="ECO:0000256" key="1">
    <source>
        <dbReference type="SAM" id="MobiDB-lite"/>
    </source>
</evidence>
<name>A0ABS8EF10_9ACTN</name>
<gene>
    <name evidence="3" type="ORF">K7B10_33080</name>
</gene>
<organism evidence="3 4">
    <name type="scientific">Streptomyces flavotricini</name>
    <dbReference type="NCBI Taxonomy" id="66888"/>
    <lineage>
        <taxon>Bacteria</taxon>
        <taxon>Bacillati</taxon>
        <taxon>Actinomycetota</taxon>
        <taxon>Actinomycetes</taxon>
        <taxon>Kitasatosporales</taxon>
        <taxon>Streptomycetaceae</taxon>
        <taxon>Streptomyces</taxon>
    </lineage>
</organism>
<proteinExistence type="predicted"/>
<sequence>MNRSNETPPVGFHPGELAVQRRAGVRAEAARLSGMLRPPDLRGGAAGFLAERTLAAIAARDDSGRLWISPLTGPPGVLDVIAASTLRVRTSPAAADPLHGLPPGQPVGLLAIDFAARRRFRINGTLTTADEDGLVLHVDQAYGNCPQYIQRRHVRPGPAVVEDADGSPVRYATSLASDQARLVRAADTFFLGTTHPERGRDASHRGGPPGFVRVEGDSLWWPDYPGNNMFNSLGNLAVDSAAALLFADFATGHTVHLSGTAVLEWSPGGSDNDEGGTGRRVRFHIGSVVDGSGAPRHAPDPVGRPPDRKDLWP</sequence>
<dbReference type="RefSeq" id="WP_229342585.1">
    <property type="nucleotide sequence ID" value="NZ_JAINUL010000001.1"/>
</dbReference>
<dbReference type="InterPro" id="IPR012349">
    <property type="entry name" value="Split_barrel_FMN-bd"/>
</dbReference>
<evidence type="ECO:0000313" key="3">
    <source>
        <dbReference type="EMBL" id="MCC0099529.1"/>
    </source>
</evidence>
<feature type="region of interest" description="Disordered" evidence="1">
    <location>
        <begin position="286"/>
        <end position="313"/>
    </location>
</feature>
<dbReference type="SUPFAM" id="SSF50475">
    <property type="entry name" value="FMN-binding split barrel"/>
    <property type="match status" value="1"/>
</dbReference>
<dbReference type="Gene3D" id="2.30.110.10">
    <property type="entry name" value="Electron Transport, Fmn-binding Protein, Chain A"/>
    <property type="match status" value="1"/>
</dbReference>
<protein>
    <submittedName>
        <fullName evidence="3">Pyridoxamine 5'-phosphate oxidase family protein</fullName>
    </submittedName>
</protein>
<feature type="domain" description="Pyridoxamine 5'-phosphate oxidase N-terminal" evidence="2">
    <location>
        <begin position="181"/>
        <end position="264"/>
    </location>
</feature>
<reference evidence="3 4" key="1">
    <citation type="submission" date="2021-08" db="EMBL/GenBank/DDBJ databases">
        <title>Genomic Architecture of Streptomyces flavotricini NGL1 and Streptomyces erythrochromogenes HMS4 With Differential Plant Beneficial attributes and laccase production capabilities.</title>
        <authorList>
            <person name="Salwan R."/>
            <person name="Kaur R."/>
            <person name="Sharma V."/>
        </authorList>
    </citation>
    <scope>NUCLEOTIDE SEQUENCE [LARGE SCALE GENOMIC DNA]</scope>
    <source>
        <strain evidence="3 4">NGL1</strain>
    </source>
</reference>
<dbReference type="PANTHER" id="PTHR42815">
    <property type="entry name" value="FAD-BINDING, PUTATIVE (AFU_ORTHOLOGUE AFUA_6G07600)-RELATED"/>
    <property type="match status" value="1"/>
</dbReference>
<dbReference type="Proteomes" id="UP001520654">
    <property type="component" value="Unassembled WGS sequence"/>
</dbReference>
<evidence type="ECO:0000313" key="4">
    <source>
        <dbReference type="Proteomes" id="UP001520654"/>
    </source>
</evidence>
<dbReference type="EMBL" id="JAINUL010000001">
    <property type="protein sequence ID" value="MCC0099529.1"/>
    <property type="molecule type" value="Genomic_DNA"/>
</dbReference>
<comment type="caution">
    <text evidence="3">The sequence shown here is derived from an EMBL/GenBank/DDBJ whole genome shotgun (WGS) entry which is preliminary data.</text>
</comment>
<accession>A0ABS8EF10</accession>
<dbReference type="InterPro" id="IPR011576">
    <property type="entry name" value="Pyridox_Oxase_N"/>
</dbReference>
<dbReference type="PANTHER" id="PTHR42815:SF2">
    <property type="entry name" value="FAD-BINDING, PUTATIVE (AFU_ORTHOLOGUE AFUA_6G07600)-RELATED"/>
    <property type="match status" value="1"/>
</dbReference>